<proteinExistence type="inferred from homology"/>
<evidence type="ECO:0000313" key="4">
    <source>
        <dbReference type="EMBL" id="OGY37231.1"/>
    </source>
</evidence>
<dbReference type="InterPro" id="IPR036906">
    <property type="entry name" value="ATPase_V1_fsu_sf"/>
</dbReference>
<evidence type="ECO:0000313" key="5">
    <source>
        <dbReference type="Proteomes" id="UP000177941"/>
    </source>
</evidence>
<dbReference type="Pfam" id="PF01990">
    <property type="entry name" value="ATP-synt_F"/>
    <property type="match status" value="1"/>
</dbReference>
<organism evidence="4 5">
    <name type="scientific">Candidatus Andersenbacteria bacterium RIFCSPHIGHO2_12_FULL_45_11b</name>
    <dbReference type="NCBI Taxonomy" id="1797282"/>
    <lineage>
        <taxon>Bacteria</taxon>
        <taxon>Candidatus Anderseniibacteriota</taxon>
    </lineage>
</organism>
<keyword evidence="3" id="KW-0406">Ion transport</keyword>
<comment type="similarity">
    <text evidence="1">Belongs to the V-ATPase F subunit family.</text>
</comment>
<sequence>MNQTSSPIAYIGPVGAGLGFSLSGIHVEETADPSLALKYLRQWKQEGVYSIIFIDEGLADPNLESIRTLNEDALPSIMLLPNPSNPKHTAARNLQQLMIRAIGSDIFAS</sequence>
<evidence type="ECO:0008006" key="6">
    <source>
        <dbReference type="Google" id="ProtNLM"/>
    </source>
</evidence>
<keyword evidence="2" id="KW-0813">Transport</keyword>
<dbReference type="EMBL" id="MHHS01000016">
    <property type="protein sequence ID" value="OGY37231.1"/>
    <property type="molecule type" value="Genomic_DNA"/>
</dbReference>
<protein>
    <recommendedName>
        <fullName evidence="6">V-type ATP synthase subunit F</fullName>
    </recommendedName>
</protein>
<gene>
    <name evidence="4" type="ORF">A3E36_01385</name>
</gene>
<evidence type="ECO:0000256" key="3">
    <source>
        <dbReference type="ARBA" id="ARBA00023065"/>
    </source>
</evidence>
<dbReference type="InterPro" id="IPR008218">
    <property type="entry name" value="ATPase_V1-cplx_f_g_su"/>
</dbReference>
<dbReference type="GO" id="GO:0046961">
    <property type="term" value="F:proton-transporting ATPase activity, rotational mechanism"/>
    <property type="evidence" value="ECO:0007669"/>
    <property type="project" value="InterPro"/>
</dbReference>
<accession>A0A1G1XBF4</accession>
<dbReference type="Gene3D" id="3.40.50.10580">
    <property type="entry name" value="ATPase, V1 complex, subunit F"/>
    <property type="match status" value="1"/>
</dbReference>
<reference evidence="4 5" key="1">
    <citation type="journal article" date="2016" name="Nat. Commun.">
        <title>Thousands of microbial genomes shed light on interconnected biogeochemical processes in an aquifer system.</title>
        <authorList>
            <person name="Anantharaman K."/>
            <person name="Brown C.T."/>
            <person name="Hug L.A."/>
            <person name="Sharon I."/>
            <person name="Castelle C.J."/>
            <person name="Probst A.J."/>
            <person name="Thomas B.C."/>
            <person name="Singh A."/>
            <person name="Wilkins M.J."/>
            <person name="Karaoz U."/>
            <person name="Brodie E.L."/>
            <person name="Williams K.H."/>
            <person name="Hubbard S.S."/>
            <person name="Banfield J.F."/>
        </authorList>
    </citation>
    <scope>NUCLEOTIDE SEQUENCE [LARGE SCALE GENOMIC DNA]</scope>
</reference>
<comment type="caution">
    <text evidence="4">The sequence shown here is derived from an EMBL/GenBank/DDBJ whole genome shotgun (WGS) entry which is preliminary data.</text>
</comment>
<dbReference type="Proteomes" id="UP000177941">
    <property type="component" value="Unassembled WGS sequence"/>
</dbReference>
<dbReference type="AlphaFoldDB" id="A0A1G1XBF4"/>
<evidence type="ECO:0000256" key="2">
    <source>
        <dbReference type="ARBA" id="ARBA00022448"/>
    </source>
</evidence>
<name>A0A1G1XBF4_9BACT</name>
<evidence type="ECO:0000256" key="1">
    <source>
        <dbReference type="ARBA" id="ARBA00010148"/>
    </source>
</evidence>
<dbReference type="SUPFAM" id="SSF159468">
    <property type="entry name" value="AtpF-like"/>
    <property type="match status" value="1"/>
</dbReference>